<feature type="domain" description="Glycosyl hydrolase family 36 N-terminal" evidence="6">
    <location>
        <begin position="27"/>
        <end position="254"/>
    </location>
</feature>
<evidence type="ECO:0000256" key="5">
    <source>
        <dbReference type="PIRNR" id="PIRNR005536"/>
    </source>
</evidence>
<dbReference type="Gene3D" id="2.70.98.60">
    <property type="entry name" value="alpha-galactosidase from lactobacil brevis"/>
    <property type="match status" value="1"/>
</dbReference>
<dbReference type="EC" id="3.2.1.22" evidence="2 5"/>
<sequence>MTVAASRIVHLRAGGTSVVLSSSDDSLPKIVHWGADLGEASTDELASLATAALPQRVSGAIDLPTRATALPLESEGWQHEPGLSGSRRGGVDFTPAFSVTGTQISDTSLRVEAQDAAAGLRIAVDVALGASGVLRQRLALTNTGADDYQVASLQATFPLPATAREILDATGRHLKERSPQRHAFTVGEHVRSTRRGRPGADATLLLWAGTPGFGFRSGTVHGIHPAWSGDHRISAVRTASADAVLTAGELLAPGEGLLEPGQTYETPWIVGTWGEGLDEAAGRIHDELRARPQHPASPRPVTLNTWEAVYFDHDLDRLSALADVAASVGVERFVLDDGWFRHRRDDTAGLGDWYVDEGVWPDGLAPIIDRVRALGLEFGLWVEPEMVNLDSDLARAHPDWILHPAPRFPVSGRQQHVLDLANPDCAAYLLERLDSLLAENDIAYLKWDHNRDLLEAAHPLTGRPATHESTLALYALLDELRRRHPGVEIESCASGGARVDLGILDRTDRIWVSDCIDPLERLDNQAYTNLLVPYELMGQHIGSLRSHSTGRTAPVAFQAAVALFGHLGIEADLTALSQADLDELAAWVATYKRKRGLFHTGRSVRADVIDPSVDIRGIVARDASEAVFVLTQRTASVTLPVGRVILPGLDPDVLYELALLSPGTADGPGQSPLAWLERPVRLTGRMLATAGIELPVLLPASAAVVELTAVPRER</sequence>
<dbReference type="PIRSF" id="PIRSF005536">
    <property type="entry name" value="Agal"/>
    <property type="match status" value="1"/>
</dbReference>
<protein>
    <recommendedName>
        <fullName evidence="2 5">Alpha-galactosidase</fullName>
        <ecNumber evidence="2 5">3.2.1.22</ecNumber>
    </recommendedName>
</protein>
<dbReference type="InterPro" id="IPR002252">
    <property type="entry name" value="Glyco_hydro_36"/>
</dbReference>
<comment type="caution">
    <text evidence="7">The sequence shown here is derived from an EMBL/GenBank/DDBJ whole genome shotgun (WGS) entry which is preliminary data.</text>
</comment>
<evidence type="ECO:0000256" key="1">
    <source>
        <dbReference type="ARBA" id="ARBA00001255"/>
    </source>
</evidence>
<dbReference type="Gene3D" id="3.20.20.70">
    <property type="entry name" value="Aldolase class I"/>
    <property type="match status" value="1"/>
</dbReference>
<dbReference type="InterPro" id="IPR017853">
    <property type="entry name" value="GH"/>
</dbReference>
<evidence type="ECO:0000313" key="8">
    <source>
        <dbReference type="Proteomes" id="UP001501594"/>
    </source>
</evidence>
<dbReference type="InterPro" id="IPR000111">
    <property type="entry name" value="Glyco_hydro_27/36_CS"/>
</dbReference>
<evidence type="ECO:0000256" key="3">
    <source>
        <dbReference type="ARBA" id="ARBA00022801"/>
    </source>
</evidence>
<dbReference type="Gene3D" id="2.60.40.1180">
    <property type="entry name" value="Golgi alpha-mannosidase II"/>
    <property type="match status" value="1"/>
</dbReference>
<dbReference type="PROSITE" id="PS00512">
    <property type="entry name" value="ALPHA_GALACTOSIDASE"/>
    <property type="match status" value="1"/>
</dbReference>
<dbReference type="PRINTS" id="PR00743">
    <property type="entry name" value="GLHYDRLASE36"/>
</dbReference>
<comment type="catalytic activity">
    <reaction evidence="1 5">
        <text>Hydrolysis of terminal, non-reducing alpha-D-galactose residues in alpha-D-galactosides, including galactose oligosaccharides, galactomannans and galactolipids.</text>
        <dbReference type="EC" id="3.2.1.22"/>
    </reaction>
</comment>
<dbReference type="EMBL" id="BAABAU010000001">
    <property type="protein sequence ID" value="GAA4265728.1"/>
    <property type="molecule type" value="Genomic_DNA"/>
</dbReference>
<dbReference type="InterPro" id="IPR050985">
    <property type="entry name" value="Alpha-glycosidase_related"/>
</dbReference>
<comment type="similarity">
    <text evidence="5">Belongs to the glycosyl hydrolase.</text>
</comment>
<name>A0ABP8E0J7_9MICO</name>
<keyword evidence="3 5" id="KW-0378">Hydrolase</keyword>
<dbReference type="InterPro" id="IPR038417">
    <property type="entry name" value="Alpga-gal_N_sf"/>
</dbReference>
<dbReference type="Proteomes" id="UP001501594">
    <property type="component" value="Unassembled WGS sequence"/>
</dbReference>
<dbReference type="InterPro" id="IPR031704">
    <property type="entry name" value="Glyco_hydro_36_N"/>
</dbReference>
<dbReference type="Pfam" id="PF16875">
    <property type="entry name" value="Glyco_hydro_36N"/>
    <property type="match status" value="1"/>
</dbReference>
<dbReference type="InterPro" id="IPR013780">
    <property type="entry name" value="Glyco_hydro_b"/>
</dbReference>
<evidence type="ECO:0000256" key="2">
    <source>
        <dbReference type="ARBA" id="ARBA00012755"/>
    </source>
</evidence>
<dbReference type="PANTHER" id="PTHR43053">
    <property type="entry name" value="GLYCOSIDASE FAMILY 31"/>
    <property type="match status" value="1"/>
</dbReference>
<accession>A0ABP8E0J7</accession>
<proteinExistence type="inferred from homology"/>
<reference evidence="8" key="1">
    <citation type="journal article" date="2019" name="Int. J. Syst. Evol. Microbiol.">
        <title>The Global Catalogue of Microorganisms (GCM) 10K type strain sequencing project: providing services to taxonomists for standard genome sequencing and annotation.</title>
        <authorList>
            <consortium name="The Broad Institute Genomics Platform"/>
            <consortium name="The Broad Institute Genome Sequencing Center for Infectious Disease"/>
            <person name="Wu L."/>
            <person name="Ma J."/>
        </authorList>
    </citation>
    <scope>NUCLEOTIDE SEQUENCE [LARGE SCALE GENOMIC DNA]</scope>
    <source>
        <strain evidence="8">JCM 17442</strain>
    </source>
</reference>
<evidence type="ECO:0000256" key="4">
    <source>
        <dbReference type="ARBA" id="ARBA00023295"/>
    </source>
</evidence>
<keyword evidence="8" id="KW-1185">Reference proteome</keyword>
<dbReference type="PANTHER" id="PTHR43053:SF3">
    <property type="entry name" value="ALPHA-GALACTOSIDASE C-RELATED"/>
    <property type="match status" value="1"/>
</dbReference>
<organism evidence="7 8">
    <name type="scientific">Frondihabitans peucedani</name>
    <dbReference type="NCBI Taxonomy" id="598626"/>
    <lineage>
        <taxon>Bacteria</taxon>
        <taxon>Bacillati</taxon>
        <taxon>Actinomycetota</taxon>
        <taxon>Actinomycetes</taxon>
        <taxon>Micrococcales</taxon>
        <taxon>Microbacteriaceae</taxon>
        <taxon>Frondihabitans</taxon>
    </lineage>
</organism>
<dbReference type="RefSeq" id="WP_344794343.1">
    <property type="nucleotide sequence ID" value="NZ_BAABAU010000001.1"/>
</dbReference>
<keyword evidence="4 5" id="KW-0326">Glycosidase</keyword>
<dbReference type="SUPFAM" id="SSF51445">
    <property type="entry name" value="(Trans)glycosidases"/>
    <property type="match status" value="1"/>
</dbReference>
<gene>
    <name evidence="7" type="ORF">GCM10022256_13400</name>
</gene>
<evidence type="ECO:0000259" key="6">
    <source>
        <dbReference type="Pfam" id="PF16875"/>
    </source>
</evidence>
<dbReference type="InterPro" id="IPR013785">
    <property type="entry name" value="Aldolase_TIM"/>
</dbReference>
<evidence type="ECO:0000313" key="7">
    <source>
        <dbReference type="EMBL" id="GAA4265728.1"/>
    </source>
</evidence>
<dbReference type="CDD" id="cd14791">
    <property type="entry name" value="GH36"/>
    <property type="match status" value="1"/>
</dbReference>
<dbReference type="Pfam" id="PF02065">
    <property type="entry name" value="Melibiase"/>
    <property type="match status" value="1"/>
</dbReference>